<keyword evidence="5" id="KW-1185">Reference proteome</keyword>
<dbReference type="PANTHER" id="PTHR48081">
    <property type="entry name" value="AB HYDROLASE SUPERFAMILY PROTEIN C4A8.06C"/>
    <property type="match status" value="1"/>
</dbReference>
<dbReference type="PANTHER" id="PTHR48081:SF8">
    <property type="entry name" value="ALPHA_BETA HYDROLASE FOLD-3 DOMAIN-CONTAINING PROTEIN-RELATED"/>
    <property type="match status" value="1"/>
</dbReference>
<evidence type="ECO:0000256" key="2">
    <source>
        <dbReference type="SAM" id="MobiDB-lite"/>
    </source>
</evidence>
<name>A0A917XRC1_9ACTN</name>
<protein>
    <submittedName>
        <fullName evidence="4">Acetylhydrolase</fullName>
    </submittedName>
</protein>
<dbReference type="InterPro" id="IPR050300">
    <property type="entry name" value="GDXG_lipolytic_enzyme"/>
</dbReference>
<dbReference type="SUPFAM" id="SSF53474">
    <property type="entry name" value="alpha/beta-Hydrolases"/>
    <property type="match status" value="1"/>
</dbReference>
<evidence type="ECO:0000256" key="1">
    <source>
        <dbReference type="ARBA" id="ARBA00022801"/>
    </source>
</evidence>
<dbReference type="InterPro" id="IPR013094">
    <property type="entry name" value="AB_hydrolase_3"/>
</dbReference>
<reference evidence="4 5" key="1">
    <citation type="journal article" date="2014" name="Int. J. Syst. Evol. Microbiol.">
        <title>Complete genome sequence of Corynebacterium casei LMG S-19264T (=DSM 44701T), isolated from a smear-ripened cheese.</title>
        <authorList>
            <consortium name="US DOE Joint Genome Institute (JGI-PGF)"/>
            <person name="Walter F."/>
            <person name="Albersmeier A."/>
            <person name="Kalinowski J."/>
            <person name="Ruckert C."/>
        </authorList>
    </citation>
    <scope>NUCLEOTIDE SEQUENCE [LARGE SCALE GENOMIC DNA]</scope>
    <source>
        <strain evidence="4 5">CGMCC 4.7111</strain>
    </source>
</reference>
<accession>A0A917XRC1</accession>
<gene>
    <name evidence="4" type="ORF">GCM10011579_004750</name>
</gene>
<dbReference type="Proteomes" id="UP000600365">
    <property type="component" value="Unassembled WGS sequence"/>
</dbReference>
<dbReference type="Gene3D" id="3.40.50.1820">
    <property type="entry name" value="alpha/beta hydrolase"/>
    <property type="match status" value="1"/>
</dbReference>
<feature type="region of interest" description="Disordered" evidence="2">
    <location>
        <begin position="48"/>
        <end position="105"/>
    </location>
</feature>
<dbReference type="GO" id="GO:0016787">
    <property type="term" value="F:hydrolase activity"/>
    <property type="evidence" value="ECO:0007669"/>
    <property type="project" value="UniProtKB-KW"/>
</dbReference>
<evidence type="ECO:0000259" key="3">
    <source>
        <dbReference type="Pfam" id="PF07859"/>
    </source>
</evidence>
<organism evidence="4 5">
    <name type="scientific">Streptomyces albiflavescens</name>
    <dbReference type="NCBI Taxonomy" id="1623582"/>
    <lineage>
        <taxon>Bacteria</taxon>
        <taxon>Bacillati</taxon>
        <taxon>Actinomycetota</taxon>
        <taxon>Actinomycetes</taxon>
        <taxon>Kitasatosporales</taxon>
        <taxon>Streptomycetaceae</taxon>
        <taxon>Streptomyces</taxon>
    </lineage>
</organism>
<feature type="domain" description="Alpha/beta hydrolase fold-3" evidence="3">
    <location>
        <begin position="114"/>
        <end position="319"/>
    </location>
</feature>
<evidence type="ECO:0000313" key="4">
    <source>
        <dbReference type="EMBL" id="GGN50207.1"/>
    </source>
</evidence>
<comment type="caution">
    <text evidence="4">The sequence shown here is derived from an EMBL/GenBank/DDBJ whole genome shotgun (WGS) entry which is preliminary data.</text>
</comment>
<dbReference type="RefSeq" id="WP_189184103.1">
    <property type="nucleotide sequence ID" value="NZ_BMMM01000001.1"/>
</dbReference>
<evidence type="ECO:0000313" key="5">
    <source>
        <dbReference type="Proteomes" id="UP000600365"/>
    </source>
</evidence>
<dbReference type="Pfam" id="PF07859">
    <property type="entry name" value="Abhydrolase_3"/>
    <property type="match status" value="1"/>
</dbReference>
<dbReference type="InterPro" id="IPR029058">
    <property type="entry name" value="AB_hydrolase_fold"/>
</dbReference>
<keyword evidence="1" id="KW-0378">Hydrolase</keyword>
<dbReference type="AlphaFoldDB" id="A0A917XRC1"/>
<dbReference type="EMBL" id="BMMM01000001">
    <property type="protein sequence ID" value="GGN50207.1"/>
    <property type="molecule type" value="Genomic_DNA"/>
</dbReference>
<sequence>MPTEPAPDVLALIDAIRVHFPDLGGTVTEAAEARRILAAAPPWPFEPPTVGSVENRAIPGPKGAPEIPVRIYRPQPQPQPQRMQEQEQEQERMPEPEPEPYADPVRLPVHRPTVVFFHGGGWVIGGLDTHDPIARALCRDAGAVVVSVDYRLAPEARFPAAVDDAYAALCWAAEHIGELGGEPGALVAAGDSAGGNLAAVAALIARDRGGPELALQVLVYPATDVRPRGDTSRWDGAGYFLTPAHGRWFVEQYFGSDGDRAHPHASPLVADPHGLAPAHIVTAGFDLLCDEGRSYAAKLSKSGIRVTEDHYPGMFHGFFGFPELLADARAARWHVAEVIASTVSDRKKSGDDGGCAG</sequence>
<proteinExistence type="predicted"/>